<protein>
    <submittedName>
        <fullName evidence="2">NAD-dependent epimerase/dehydratase family protein</fullName>
    </submittedName>
</protein>
<accession>A0ABX8Z4E5</accession>
<evidence type="ECO:0000259" key="1">
    <source>
        <dbReference type="Pfam" id="PF01370"/>
    </source>
</evidence>
<dbReference type="InterPro" id="IPR001509">
    <property type="entry name" value="Epimerase_deHydtase"/>
</dbReference>
<feature type="domain" description="NAD-dependent epimerase/dehydratase" evidence="1">
    <location>
        <begin position="101"/>
        <end position="221"/>
    </location>
</feature>
<sequence length="298" mass="33286">MKKPRLLIVGCGDVVRRALPWLKQHFTVYATARTAESALQLNTLGVKPIFADLDQAKTLARLRGIAQFLIHSAPPGEGQGDARSKALIAALSHAKIKRNEILPQRLQRAVYISTSGVYGDCGGQWISETQPLKAKSTRALRRVDAETQLRNWAYRQGVRLSILRAPGIYAADRLPLERVRRGDPVLHAAEDSYSNHIHADDLAQALCLALFRGLPMRTYNIVDDNPHKMGDYFDQIADFAQLARPPRISRAAAQSQLSPALLSYLNESRQISNERAKRELKLKLQYPTISDFLCSAQK</sequence>
<reference evidence="2 3" key="1">
    <citation type="submission" date="2021-08" db="EMBL/GenBank/DDBJ databases">
        <title>complete genome sequencing of Deefgea sp. D25.</title>
        <authorList>
            <person name="Bae J.-W."/>
            <person name="Gim D.-H."/>
        </authorList>
    </citation>
    <scope>NUCLEOTIDE SEQUENCE [LARGE SCALE GENOMIC DNA]</scope>
    <source>
        <strain evidence="2 3">D25</strain>
    </source>
</reference>
<name>A0ABX8Z4E5_9NEIS</name>
<dbReference type="Gene3D" id="3.40.50.720">
    <property type="entry name" value="NAD(P)-binding Rossmann-like Domain"/>
    <property type="match status" value="1"/>
</dbReference>
<dbReference type="RefSeq" id="WP_221005074.1">
    <property type="nucleotide sequence ID" value="NZ_CP081150.1"/>
</dbReference>
<dbReference type="SUPFAM" id="SSF51735">
    <property type="entry name" value="NAD(P)-binding Rossmann-fold domains"/>
    <property type="match status" value="1"/>
</dbReference>
<organism evidence="2 3">
    <name type="scientific">Deefgea tanakiae</name>
    <dbReference type="NCBI Taxonomy" id="2865840"/>
    <lineage>
        <taxon>Bacteria</taxon>
        <taxon>Pseudomonadati</taxon>
        <taxon>Pseudomonadota</taxon>
        <taxon>Betaproteobacteria</taxon>
        <taxon>Neisseriales</taxon>
        <taxon>Chitinibacteraceae</taxon>
        <taxon>Deefgea</taxon>
    </lineage>
</organism>
<dbReference type="PANTHER" id="PTHR48079:SF6">
    <property type="entry name" value="NAD(P)-BINDING DOMAIN-CONTAINING PROTEIN-RELATED"/>
    <property type="match status" value="1"/>
</dbReference>
<keyword evidence="3" id="KW-1185">Reference proteome</keyword>
<dbReference type="PANTHER" id="PTHR48079">
    <property type="entry name" value="PROTEIN YEEZ"/>
    <property type="match status" value="1"/>
</dbReference>
<gene>
    <name evidence="2" type="ORF">K4H28_10040</name>
</gene>
<dbReference type="EMBL" id="CP081150">
    <property type="protein sequence ID" value="QZA76670.1"/>
    <property type="molecule type" value="Genomic_DNA"/>
</dbReference>
<dbReference type="InterPro" id="IPR051783">
    <property type="entry name" value="NAD(P)-dependent_oxidoreduct"/>
</dbReference>
<proteinExistence type="predicted"/>
<dbReference type="Pfam" id="PF01370">
    <property type="entry name" value="Epimerase"/>
    <property type="match status" value="1"/>
</dbReference>
<dbReference type="InterPro" id="IPR036291">
    <property type="entry name" value="NAD(P)-bd_dom_sf"/>
</dbReference>
<dbReference type="Proteomes" id="UP000825679">
    <property type="component" value="Chromosome"/>
</dbReference>
<evidence type="ECO:0000313" key="3">
    <source>
        <dbReference type="Proteomes" id="UP000825679"/>
    </source>
</evidence>
<evidence type="ECO:0000313" key="2">
    <source>
        <dbReference type="EMBL" id="QZA76670.1"/>
    </source>
</evidence>